<evidence type="ECO:0000256" key="2">
    <source>
        <dbReference type="ARBA" id="ARBA00022737"/>
    </source>
</evidence>
<dbReference type="Proteomes" id="UP000594263">
    <property type="component" value="Unplaced"/>
</dbReference>
<evidence type="ECO:0000256" key="4">
    <source>
        <dbReference type="PROSITE-ProRule" id="PRU00708"/>
    </source>
</evidence>
<feature type="repeat" description="TPR" evidence="3">
    <location>
        <begin position="377"/>
        <end position="410"/>
    </location>
</feature>
<dbReference type="Gene3D" id="1.25.40.10">
    <property type="entry name" value="Tetratricopeptide repeat domain"/>
    <property type="match status" value="2"/>
</dbReference>
<protein>
    <recommendedName>
        <fullName evidence="7">Pentatricopeptide repeat-containing protein</fullName>
    </recommendedName>
</protein>
<reference evidence="5" key="1">
    <citation type="submission" date="2021-01" db="UniProtKB">
        <authorList>
            <consortium name="EnsemblPlants"/>
        </authorList>
    </citation>
    <scope>IDENTIFICATION</scope>
</reference>
<keyword evidence="3" id="KW-0802">TPR repeat</keyword>
<dbReference type="Gramene" id="Kaladp0071s0452.1.v1.1">
    <property type="protein sequence ID" value="Kaladp0071s0452.1.v1.1"/>
    <property type="gene ID" value="Kaladp0071s0452.v1.1"/>
</dbReference>
<dbReference type="InterPro" id="IPR002885">
    <property type="entry name" value="PPR_rpt"/>
</dbReference>
<feature type="repeat" description="PPR" evidence="4">
    <location>
        <begin position="164"/>
        <end position="198"/>
    </location>
</feature>
<feature type="repeat" description="PPR" evidence="4">
    <location>
        <begin position="129"/>
        <end position="163"/>
    </location>
</feature>
<sequence>MLKLRQSWRISTSLYSSASEAVAFTNPVDALYRRISRAGDPSVSVIPIIDQFVEQGGSIVEHQIKRIIKELRKYRRFKHALEISEWMSKKRHNGLMPGDLAVQLDLISKVHGLKQAEEYYESIPDGKRSFELYSSLLNCYASNKCVHKAEDLMQKMKDLGHMRRSLSYNVMLNMYSKMHMYEKLDILMQEMKETGIEYDTYTYTIRLNAYASAFDNEGMEKLLRKMEVDPFVVIEWNWYVTAANGYLIAGQREKALNTLRQSEQLITYEKKRNAYEILMGLYTKLGDKDDLYRIWILYRGMNRYHNSGYLIMISSLGKLGEISGVEKIYKDWDLGSKTCFDIRVPNTVISVYVTHGHLERAKAVLDGLIQEGKDPNASSWERLALGYHMRQQMEEAADSFKNALQLPRPRPWWKPNDRSLAGCLNFLIHKGDLEKAEEIVNLLKERGYISVNSWSELLGHIRAEKAGLVTFDNYTVDGDIEDSNSKPLSVELL</sequence>
<keyword evidence="2" id="KW-0677">Repeat</keyword>
<dbReference type="PROSITE" id="PS51375">
    <property type="entry name" value="PPR"/>
    <property type="match status" value="2"/>
</dbReference>
<dbReference type="Pfam" id="PF13041">
    <property type="entry name" value="PPR_2"/>
    <property type="match status" value="1"/>
</dbReference>
<comment type="similarity">
    <text evidence="1">Belongs to the PPR family. P subfamily.</text>
</comment>
<dbReference type="Pfam" id="PF01535">
    <property type="entry name" value="PPR"/>
    <property type="match status" value="3"/>
</dbReference>
<dbReference type="PANTHER" id="PTHR45717:SF10">
    <property type="entry name" value="OS10G0501000 PROTEIN"/>
    <property type="match status" value="1"/>
</dbReference>
<dbReference type="InterPro" id="IPR019734">
    <property type="entry name" value="TPR_rpt"/>
</dbReference>
<name>A0A7N1A1I5_KALFE</name>
<dbReference type="SUPFAM" id="SSF48452">
    <property type="entry name" value="TPR-like"/>
    <property type="match status" value="1"/>
</dbReference>
<dbReference type="GO" id="GO:0003729">
    <property type="term" value="F:mRNA binding"/>
    <property type="evidence" value="ECO:0007669"/>
    <property type="project" value="UniProtKB-ARBA"/>
</dbReference>
<proteinExistence type="inferred from homology"/>
<dbReference type="PROSITE" id="PS50005">
    <property type="entry name" value="TPR"/>
    <property type="match status" value="1"/>
</dbReference>
<dbReference type="PANTHER" id="PTHR45717">
    <property type="entry name" value="OS12G0527900 PROTEIN"/>
    <property type="match status" value="1"/>
</dbReference>
<dbReference type="AlphaFoldDB" id="A0A7N1A1I5"/>
<evidence type="ECO:0000313" key="6">
    <source>
        <dbReference type="Proteomes" id="UP000594263"/>
    </source>
</evidence>
<dbReference type="InterPro" id="IPR011990">
    <property type="entry name" value="TPR-like_helical_dom_sf"/>
</dbReference>
<evidence type="ECO:0008006" key="7">
    <source>
        <dbReference type="Google" id="ProtNLM"/>
    </source>
</evidence>
<evidence type="ECO:0000313" key="5">
    <source>
        <dbReference type="EnsemblPlants" id="Kaladp0071s0452.1.v1.1"/>
    </source>
</evidence>
<keyword evidence="6" id="KW-1185">Reference proteome</keyword>
<organism evidence="5 6">
    <name type="scientific">Kalanchoe fedtschenkoi</name>
    <name type="common">Lavender scallops</name>
    <name type="synonym">South American air plant</name>
    <dbReference type="NCBI Taxonomy" id="63787"/>
    <lineage>
        <taxon>Eukaryota</taxon>
        <taxon>Viridiplantae</taxon>
        <taxon>Streptophyta</taxon>
        <taxon>Embryophyta</taxon>
        <taxon>Tracheophyta</taxon>
        <taxon>Spermatophyta</taxon>
        <taxon>Magnoliopsida</taxon>
        <taxon>eudicotyledons</taxon>
        <taxon>Gunneridae</taxon>
        <taxon>Pentapetalae</taxon>
        <taxon>Saxifragales</taxon>
        <taxon>Crassulaceae</taxon>
        <taxon>Kalanchoe</taxon>
    </lineage>
</organism>
<evidence type="ECO:0000256" key="3">
    <source>
        <dbReference type="PROSITE-ProRule" id="PRU00339"/>
    </source>
</evidence>
<accession>A0A7N1A1I5</accession>
<evidence type="ECO:0000256" key="1">
    <source>
        <dbReference type="ARBA" id="ARBA00007626"/>
    </source>
</evidence>
<dbReference type="NCBIfam" id="TIGR00756">
    <property type="entry name" value="PPR"/>
    <property type="match status" value="2"/>
</dbReference>
<dbReference type="GO" id="GO:0005739">
    <property type="term" value="C:mitochondrion"/>
    <property type="evidence" value="ECO:0007669"/>
    <property type="project" value="TreeGrafter"/>
</dbReference>
<dbReference type="OMA" id="NSGYLCM"/>
<dbReference type="EnsemblPlants" id="Kaladp0071s0452.1.v1.1">
    <property type="protein sequence ID" value="Kaladp0071s0452.1.v1.1"/>
    <property type="gene ID" value="Kaladp0071s0452.v1.1"/>
</dbReference>